<evidence type="ECO:0000256" key="11">
    <source>
        <dbReference type="ARBA" id="ARBA00053326"/>
    </source>
</evidence>
<feature type="binding site" evidence="14">
    <location>
        <position position="109"/>
    </location>
    <ligand>
        <name>Mg(2+)</name>
        <dbReference type="ChEBI" id="CHEBI:18420"/>
    </ligand>
</feature>
<reference evidence="15" key="1">
    <citation type="submission" date="2020-05" db="EMBL/GenBank/DDBJ databases">
        <title>Mycena genomes resolve the evolution of fungal bioluminescence.</title>
        <authorList>
            <person name="Tsai I.J."/>
        </authorList>
    </citation>
    <scope>NUCLEOTIDE SEQUENCE</scope>
    <source>
        <strain evidence="15">160909Yilan</strain>
    </source>
</reference>
<evidence type="ECO:0000256" key="6">
    <source>
        <dbReference type="ARBA" id="ARBA00022892"/>
    </source>
</evidence>
<evidence type="ECO:0000256" key="3">
    <source>
        <dbReference type="ARBA" id="ARBA00022448"/>
    </source>
</evidence>
<keyword evidence="14" id="KW-0460">Magnesium</keyword>
<evidence type="ECO:0000256" key="9">
    <source>
        <dbReference type="ARBA" id="ARBA00023134"/>
    </source>
</evidence>
<organism evidence="15 16">
    <name type="scientific">Mycena sanguinolenta</name>
    <dbReference type="NCBI Taxonomy" id="230812"/>
    <lineage>
        <taxon>Eukaryota</taxon>
        <taxon>Fungi</taxon>
        <taxon>Dikarya</taxon>
        <taxon>Basidiomycota</taxon>
        <taxon>Agaricomycotina</taxon>
        <taxon>Agaricomycetes</taxon>
        <taxon>Agaricomycetidae</taxon>
        <taxon>Agaricales</taxon>
        <taxon>Marasmiineae</taxon>
        <taxon>Mycenaceae</taxon>
        <taxon>Mycena</taxon>
    </lineage>
</organism>
<feature type="binding site" evidence="14">
    <location>
        <position position="69"/>
    </location>
    <ligand>
        <name>Mg(2+)</name>
        <dbReference type="ChEBI" id="CHEBI:18420"/>
    </ligand>
</feature>
<dbReference type="GO" id="GO:0005525">
    <property type="term" value="F:GTP binding"/>
    <property type="evidence" value="ECO:0007669"/>
    <property type="project" value="UniProtKB-KW"/>
</dbReference>
<keyword evidence="16" id="KW-1185">Reference proteome</keyword>
<dbReference type="InterPro" id="IPR024156">
    <property type="entry name" value="Small_GTPase_ARF"/>
</dbReference>
<dbReference type="SUPFAM" id="SSF52540">
    <property type="entry name" value="P-loop containing nucleoside triphosphate hydrolases"/>
    <property type="match status" value="1"/>
</dbReference>
<evidence type="ECO:0000256" key="4">
    <source>
        <dbReference type="ARBA" id="ARBA00022707"/>
    </source>
</evidence>
<dbReference type="GO" id="GO:0046872">
    <property type="term" value="F:metal ion binding"/>
    <property type="evidence" value="ECO:0007669"/>
    <property type="project" value="UniProtKB-KW"/>
</dbReference>
<evidence type="ECO:0000256" key="7">
    <source>
        <dbReference type="ARBA" id="ARBA00022927"/>
    </source>
</evidence>
<name>A0A8H6ZB13_9AGAR</name>
<sequence>MRISVSRLFASLLSKKEMRAYFGEHPNPLMTRQIRQKFLWYDFPLVRCGTRYSYTYLFGQVGLDAAGKTTILEKLEPGEIVTVPSFGESSCRLSEASSLTSHSPYATSTAGSPRRNVLISGDIVRFHFSFQRQRTLNAWKDKDAHAIIFVVDSNDRERVSRAREQLQRVLALDEFRDALLLVFANKQDLPNVMNTAELTDMLDLHSLGQRTWFIQAACATSGDGLYEGLE</sequence>
<evidence type="ECO:0000256" key="12">
    <source>
        <dbReference type="ARBA" id="ARBA00070396"/>
    </source>
</evidence>
<accession>A0A8H6ZB13</accession>
<keyword evidence="4" id="KW-0519">Myristate</keyword>
<dbReference type="Proteomes" id="UP000623467">
    <property type="component" value="Unassembled WGS sequence"/>
</dbReference>
<dbReference type="Gene3D" id="3.40.50.300">
    <property type="entry name" value="P-loop containing nucleotide triphosphate hydrolases"/>
    <property type="match status" value="1"/>
</dbReference>
<dbReference type="OrthoDB" id="2011769at2759"/>
<dbReference type="EMBL" id="JACAZH010000002">
    <property type="protein sequence ID" value="KAF7375780.1"/>
    <property type="molecule type" value="Genomic_DNA"/>
</dbReference>
<keyword evidence="10" id="KW-0449">Lipoprotein</keyword>
<proteinExistence type="inferred from homology"/>
<evidence type="ECO:0000256" key="14">
    <source>
        <dbReference type="PIRSR" id="PIRSR606689-2"/>
    </source>
</evidence>
<dbReference type="PROSITE" id="PS51417">
    <property type="entry name" value="ARF"/>
    <property type="match status" value="1"/>
</dbReference>
<dbReference type="Pfam" id="PF00025">
    <property type="entry name" value="Arf"/>
    <property type="match status" value="1"/>
</dbReference>
<feature type="binding site" evidence="13">
    <location>
        <begin position="62"/>
        <end position="69"/>
    </location>
    <ligand>
        <name>GTP</name>
        <dbReference type="ChEBI" id="CHEBI:37565"/>
    </ligand>
</feature>
<evidence type="ECO:0000313" key="15">
    <source>
        <dbReference type="EMBL" id="KAF7375780.1"/>
    </source>
</evidence>
<keyword evidence="14" id="KW-0479">Metal-binding</keyword>
<keyword evidence="5 13" id="KW-0547">Nucleotide-binding</keyword>
<evidence type="ECO:0000256" key="1">
    <source>
        <dbReference type="ARBA" id="ARBA00004555"/>
    </source>
</evidence>
<evidence type="ECO:0000313" key="16">
    <source>
        <dbReference type="Proteomes" id="UP000623467"/>
    </source>
</evidence>
<keyword evidence="3" id="KW-0813">Transport</keyword>
<dbReference type="InterPro" id="IPR006689">
    <property type="entry name" value="Small_GTPase_ARF/SAR"/>
</dbReference>
<evidence type="ECO:0000256" key="13">
    <source>
        <dbReference type="PIRSR" id="PIRSR606689-1"/>
    </source>
</evidence>
<comment type="function">
    <text evidence="11">GTP-binding protein involved in protein trafficking; may modulate vesicle budding and uncoating within the Golgi apparatus.</text>
</comment>
<keyword evidence="6" id="KW-0931">ER-Golgi transport</keyword>
<keyword evidence="7" id="KW-0653">Protein transport</keyword>
<dbReference type="InterPro" id="IPR027417">
    <property type="entry name" value="P-loop_NTPase"/>
</dbReference>
<dbReference type="SMART" id="SM00177">
    <property type="entry name" value="ARF"/>
    <property type="match status" value="1"/>
</dbReference>
<dbReference type="FunFam" id="3.40.50.300:FF:003500">
    <property type="entry name" value="ADP-ribosylation factor 1"/>
    <property type="match status" value="1"/>
</dbReference>
<evidence type="ECO:0000256" key="8">
    <source>
        <dbReference type="ARBA" id="ARBA00023034"/>
    </source>
</evidence>
<evidence type="ECO:0000256" key="10">
    <source>
        <dbReference type="ARBA" id="ARBA00023288"/>
    </source>
</evidence>
<dbReference type="GO" id="GO:0005794">
    <property type="term" value="C:Golgi apparatus"/>
    <property type="evidence" value="ECO:0007669"/>
    <property type="project" value="UniProtKB-SubCell"/>
</dbReference>
<keyword evidence="8" id="KW-0333">Golgi apparatus</keyword>
<dbReference type="AlphaFoldDB" id="A0A8H6ZB13"/>
<comment type="similarity">
    <text evidence="2">Belongs to the small GTPase superfamily. Arf family.</text>
</comment>
<comment type="subcellular location">
    <subcellularLocation>
        <location evidence="1">Golgi apparatus</location>
    </subcellularLocation>
</comment>
<dbReference type="GO" id="GO:0015031">
    <property type="term" value="P:protein transport"/>
    <property type="evidence" value="ECO:0007669"/>
    <property type="project" value="UniProtKB-KW"/>
</dbReference>
<gene>
    <name evidence="15" type="ORF">MSAN_00467700</name>
</gene>
<evidence type="ECO:0000256" key="5">
    <source>
        <dbReference type="ARBA" id="ARBA00022741"/>
    </source>
</evidence>
<feature type="binding site" evidence="13">
    <location>
        <begin position="185"/>
        <end position="188"/>
    </location>
    <ligand>
        <name>GTP</name>
        <dbReference type="ChEBI" id="CHEBI:37565"/>
    </ligand>
</feature>
<comment type="caution">
    <text evidence="15">The sequence shown here is derived from an EMBL/GenBank/DDBJ whole genome shotgun (WGS) entry which is preliminary data.</text>
</comment>
<dbReference type="GO" id="GO:0016192">
    <property type="term" value="P:vesicle-mediated transport"/>
    <property type="evidence" value="ECO:0007669"/>
    <property type="project" value="UniProtKB-KW"/>
</dbReference>
<dbReference type="PANTHER" id="PTHR11711">
    <property type="entry name" value="ADP RIBOSYLATION FACTOR-RELATED"/>
    <property type="match status" value="1"/>
</dbReference>
<dbReference type="GO" id="GO:0003924">
    <property type="term" value="F:GTPase activity"/>
    <property type="evidence" value="ECO:0007669"/>
    <property type="project" value="InterPro"/>
</dbReference>
<protein>
    <recommendedName>
        <fullName evidence="12">ADP-ribosylation factor</fullName>
    </recommendedName>
</protein>
<keyword evidence="9 13" id="KW-0342">GTP-binding</keyword>
<evidence type="ECO:0000256" key="2">
    <source>
        <dbReference type="ARBA" id="ARBA00010290"/>
    </source>
</evidence>